<reference evidence="1" key="1">
    <citation type="journal article" date="2019" name="bioRxiv">
        <title>The Genome of the Zebra Mussel, Dreissena polymorpha: A Resource for Invasive Species Research.</title>
        <authorList>
            <person name="McCartney M.A."/>
            <person name="Auch B."/>
            <person name="Kono T."/>
            <person name="Mallez S."/>
            <person name="Zhang Y."/>
            <person name="Obille A."/>
            <person name="Becker A."/>
            <person name="Abrahante J.E."/>
            <person name="Garbe J."/>
            <person name="Badalamenti J.P."/>
            <person name="Herman A."/>
            <person name="Mangelson H."/>
            <person name="Liachko I."/>
            <person name="Sullivan S."/>
            <person name="Sone E.D."/>
            <person name="Koren S."/>
            <person name="Silverstein K.A.T."/>
            <person name="Beckman K.B."/>
            <person name="Gohl D.M."/>
        </authorList>
    </citation>
    <scope>NUCLEOTIDE SEQUENCE</scope>
    <source>
        <strain evidence="1">Duluth1</strain>
        <tissue evidence="1">Whole animal</tissue>
    </source>
</reference>
<dbReference type="EMBL" id="JAIWYP010000011">
    <property type="protein sequence ID" value="KAH3736785.1"/>
    <property type="molecule type" value="Genomic_DNA"/>
</dbReference>
<gene>
    <name evidence="1" type="ORF">DPMN_043358</name>
</gene>
<reference evidence="1" key="2">
    <citation type="submission" date="2020-11" db="EMBL/GenBank/DDBJ databases">
        <authorList>
            <person name="McCartney M.A."/>
            <person name="Auch B."/>
            <person name="Kono T."/>
            <person name="Mallez S."/>
            <person name="Becker A."/>
            <person name="Gohl D.M."/>
            <person name="Silverstein K.A.T."/>
            <person name="Koren S."/>
            <person name="Bechman K.B."/>
            <person name="Herman A."/>
            <person name="Abrahante J.E."/>
            <person name="Garbe J."/>
        </authorList>
    </citation>
    <scope>NUCLEOTIDE SEQUENCE</scope>
    <source>
        <strain evidence="1">Duluth1</strain>
        <tissue evidence="1">Whole animal</tissue>
    </source>
</reference>
<evidence type="ECO:0000313" key="2">
    <source>
        <dbReference type="Proteomes" id="UP000828390"/>
    </source>
</evidence>
<comment type="caution">
    <text evidence="1">The sequence shown here is derived from an EMBL/GenBank/DDBJ whole genome shotgun (WGS) entry which is preliminary data.</text>
</comment>
<organism evidence="1 2">
    <name type="scientific">Dreissena polymorpha</name>
    <name type="common">Zebra mussel</name>
    <name type="synonym">Mytilus polymorpha</name>
    <dbReference type="NCBI Taxonomy" id="45954"/>
    <lineage>
        <taxon>Eukaryota</taxon>
        <taxon>Metazoa</taxon>
        <taxon>Spiralia</taxon>
        <taxon>Lophotrochozoa</taxon>
        <taxon>Mollusca</taxon>
        <taxon>Bivalvia</taxon>
        <taxon>Autobranchia</taxon>
        <taxon>Heteroconchia</taxon>
        <taxon>Euheterodonta</taxon>
        <taxon>Imparidentia</taxon>
        <taxon>Neoheterodontei</taxon>
        <taxon>Myida</taxon>
        <taxon>Dreissenoidea</taxon>
        <taxon>Dreissenidae</taxon>
        <taxon>Dreissena</taxon>
    </lineage>
</organism>
<proteinExistence type="predicted"/>
<accession>A0A9D4D177</accession>
<protein>
    <submittedName>
        <fullName evidence="1">Uncharacterized protein</fullName>
    </submittedName>
</protein>
<sequence>MTTLIGDFLLAPMFPMALAPAPDHRRRLSVPLLLFPLLLLDRLPLHAPQLSSTTSHQLPQRFLPCHARPFVI</sequence>
<evidence type="ECO:0000313" key="1">
    <source>
        <dbReference type="EMBL" id="KAH3736785.1"/>
    </source>
</evidence>
<dbReference type="AlphaFoldDB" id="A0A9D4D177"/>
<dbReference type="Proteomes" id="UP000828390">
    <property type="component" value="Unassembled WGS sequence"/>
</dbReference>
<name>A0A9D4D177_DREPO</name>
<keyword evidence="2" id="KW-1185">Reference proteome</keyword>